<gene>
    <name evidence="1" type="ORF">niasHS_008440</name>
</gene>
<name>A0ABD2J3T3_HETSC</name>
<dbReference type="AlphaFoldDB" id="A0ABD2J3T3"/>
<reference evidence="1 2" key="1">
    <citation type="submission" date="2024-10" db="EMBL/GenBank/DDBJ databases">
        <authorList>
            <person name="Kim D."/>
        </authorList>
    </citation>
    <scope>NUCLEOTIDE SEQUENCE [LARGE SCALE GENOMIC DNA]</scope>
    <source>
        <strain evidence="1">Taebaek</strain>
    </source>
</reference>
<protein>
    <submittedName>
        <fullName evidence="1">Uncharacterized protein</fullName>
    </submittedName>
</protein>
<proteinExistence type="predicted"/>
<evidence type="ECO:0000313" key="2">
    <source>
        <dbReference type="Proteomes" id="UP001620645"/>
    </source>
</evidence>
<organism evidence="1 2">
    <name type="scientific">Heterodera schachtii</name>
    <name type="common">Sugarbeet cyst nematode worm</name>
    <name type="synonym">Tylenchus schachtii</name>
    <dbReference type="NCBI Taxonomy" id="97005"/>
    <lineage>
        <taxon>Eukaryota</taxon>
        <taxon>Metazoa</taxon>
        <taxon>Ecdysozoa</taxon>
        <taxon>Nematoda</taxon>
        <taxon>Chromadorea</taxon>
        <taxon>Rhabditida</taxon>
        <taxon>Tylenchina</taxon>
        <taxon>Tylenchomorpha</taxon>
        <taxon>Tylenchoidea</taxon>
        <taxon>Heteroderidae</taxon>
        <taxon>Heteroderinae</taxon>
        <taxon>Heterodera</taxon>
    </lineage>
</organism>
<dbReference type="EMBL" id="JBICCN010000206">
    <property type="protein sequence ID" value="KAL3086341.1"/>
    <property type="molecule type" value="Genomic_DNA"/>
</dbReference>
<evidence type="ECO:0000313" key="1">
    <source>
        <dbReference type="EMBL" id="KAL3086341.1"/>
    </source>
</evidence>
<dbReference type="Proteomes" id="UP001620645">
    <property type="component" value="Unassembled WGS sequence"/>
</dbReference>
<accession>A0ABD2J3T3</accession>
<keyword evidence="2" id="KW-1185">Reference proteome</keyword>
<sequence>MNWGKGIRQGADAWWSDGKCHICTVAYHWPHECPLYVNQREGGLNRIAFLACKGIGHTPTECWVMREWINWAVPFLRDEEIERADATDLKRNACFACLKYGHQLPGCKSNLRSEFAQFAARNKCIQRMSTAAVGDVSSRWTDLEVNSAGNIVQMHRRAFTKPRLKWFFTTFMKDHGAADDAAAESQRADERKEALRAAAAMKALVAITKINE</sequence>
<comment type="caution">
    <text evidence="1">The sequence shown here is derived from an EMBL/GenBank/DDBJ whole genome shotgun (WGS) entry which is preliminary data.</text>
</comment>